<proteinExistence type="inferred from homology"/>
<dbReference type="Gene3D" id="3.40.718.10">
    <property type="entry name" value="Isopropylmalate Dehydrogenase"/>
    <property type="match status" value="1"/>
</dbReference>
<keyword evidence="3" id="KW-0012">Acyltransferase</keyword>
<feature type="domain" description="Phosphate acetyl/butaryl transferase" evidence="4">
    <location>
        <begin position="82"/>
        <end position="297"/>
    </location>
</feature>
<evidence type="ECO:0000256" key="2">
    <source>
        <dbReference type="ARBA" id="ARBA00022679"/>
    </source>
</evidence>
<dbReference type="NCBIfam" id="NF006045">
    <property type="entry name" value="PRK08190.1"/>
    <property type="match status" value="1"/>
</dbReference>
<dbReference type="Pfam" id="PF01515">
    <property type="entry name" value="PTA_PTB"/>
    <property type="match status" value="1"/>
</dbReference>
<evidence type="ECO:0000256" key="3">
    <source>
        <dbReference type="ARBA" id="ARBA00023315"/>
    </source>
</evidence>
<comment type="caution">
    <text evidence="5">The sequence shown here is derived from an EMBL/GenBank/DDBJ whole genome shotgun (WGS) entry which is preliminary data.</text>
</comment>
<dbReference type="PANTHER" id="PTHR43356">
    <property type="entry name" value="PHOSPHATE ACETYLTRANSFERASE"/>
    <property type="match status" value="1"/>
</dbReference>
<gene>
    <name evidence="5" type="ORF">KS407_21975</name>
</gene>
<dbReference type="PIRSF" id="PIRSF000428">
    <property type="entry name" value="P_Ac_trans"/>
    <property type="match status" value="1"/>
</dbReference>
<dbReference type="EMBL" id="JAHQCR010000088">
    <property type="protein sequence ID" value="MBU9724096.1"/>
    <property type="molecule type" value="Genomic_DNA"/>
</dbReference>
<protein>
    <submittedName>
        <fullName evidence="5">Bifunctional enoyl-CoA hydratase/phosphate acetyltransferase</fullName>
    </submittedName>
</protein>
<dbReference type="InterPro" id="IPR050500">
    <property type="entry name" value="Phos_Acetyltrans/Butyryltrans"/>
</dbReference>
<evidence type="ECO:0000313" key="6">
    <source>
        <dbReference type="Proteomes" id="UP000790580"/>
    </source>
</evidence>
<name>A0ABS6K1B6_9BACI</name>
<evidence type="ECO:0000256" key="1">
    <source>
        <dbReference type="ARBA" id="ARBA00005656"/>
    </source>
</evidence>
<dbReference type="RefSeq" id="WP_088074956.1">
    <property type="nucleotide sequence ID" value="NZ_JAHQCR010000088.1"/>
</dbReference>
<reference evidence="5 6" key="1">
    <citation type="submission" date="2021-06" db="EMBL/GenBank/DDBJ databases">
        <title>Bacillus sp. RD4P76, an endophyte from a halophyte.</title>
        <authorList>
            <person name="Sun J.-Q."/>
        </authorList>
    </citation>
    <scope>NUCLEOTIDE SEQUENCE [LARGE SCALE GENOMIC DNA]</scope>
    <source>
        <strain evidence="5 6">JCM 17098</strain>
    </source>
</reference>
<dbReference type="InterPro" id="IPR012147">
    <property type="entry name" value="P_Ac_Bu_trans"/>
</dbReference>
<accession>A0ABS6K1B6</accession>
<comment type="similarity">
    <text evidence="1">Belongs to the phosphate acetyltransferase and butyryltransferase family.</text>
</comment>
<dbReference type="InterPro" id="IPR002505">
    <property type="entry name" value="PTA_PTB"/>
</dbReference>
<evidence type="ECO:0000313" key="5">
    <source>
        <dbReference type="EMBL" id="MBU9724096.1"/>
    </source>
</evidence>
<evidence type="ECO:0000259" key="4">
    <source>
        <dbReference type="Pfam" id="PF01515"/>
    </source>
</evidence>
<dbReference type="PANTHER" id="PTHR43356:SF2">
    <property type="entry name" value="PHOSPHATE ACETYLTRANSFERASE"/>
    <property type="match status" value="1"/>
</dbReference>
<keyword evidence="6" id="KW-1185">Reference proteome</keyword>
<organism evidence="5 6">
    <name type="scientific">Evansella alkalicola</name>
    <dbReference type="NCBI Taxonomy" id="745819"/>
    <lineage>
        <taxon>Bacteria</taxon>
        <taxon>Bacillati</taxon>
        <taxon>Bacillota</taxon>
        <taxon>Bacilli</taxon>
        <taxon>Bacillales</taxon>
        <taxon>Bacillaceae</taxon>
        <taxon>Evansella</taxon>
    </lineage>
</organism>
<sequence>MTLDELLNKVKNLKENRKIVIAHAIDESLFLAAKQAIEEKLASFVFIGPLEQMERLKEDAGFTQEDDKHITWVDAESDTESAKKAVQLVSNGEGDVLMKGMLSTSKLLKAVLHKEYGLRSGKILSHIAGFSIPNREKILFLSDAAMNINPTLQEKVQILQNAVDVVNRMGLNEPKVAAIAAVETVNPAMEATTDAASLTMMNRRGQITNCIVDGPLGLDNAISKEAAKQKGITSEVGGSADILIVPTIEVGNTLYKSLTYFGGATVGGMIIGAKAPIVLTSRADSVQSKLFSMAMAVTSS</sequence>
<keyword evidence="2" id="KW-0808">Transferase</keyword>
<dbReference type="SUPFAM" id="SSF53659">
    <property type="entry name" value="Isocitrate/Isopropylmalate dehydrogenase-like"/>
    <property type="match status" value="1"/>
</dbReference>
<dbReference type="Proteomes" id="UP000790580">
    <property type="component" value="Unassembled WGS sequence"/>
</dbReference>